<dbReference type="Proteomes" id="UP000198976">
    <property type="component" value="Chromosome I"/>
</dbReference>
<name>A0ABY0V4M7_9ACTO</name>
<organism evidence="2 3">
    <name type="scientific">Schaalia radingae</name>
    <dbReference type="NCBI Taxonomy" id="131110"/>
    <lineage>
        <taxon>Bacteria</taxon>
        <taxon>Bacillati</taxon>
        <taxon>Actinomycetota</taxon>
        <taxon>Actinomycetes</taxon>
        <taxon>Actinomycetales</taxon>
        <taxon>Actinomycetaceae</taxon>
        <taxon>Schaalia</taxon>
    </lineage>
</organism>
<feature type="transmembrane region" description="Helical" evidence="1">
    <location>
        <begin position="167"/>
        <end position="189"/>
    </location>
</feature>
<feature type="transmembrane region" description="Helical" evidence="1">
    <location>
        <begin position="137"/>
        <end position="155"/>
    </location>
</feature>
<evidence type="ECO:0000256" key="1">
    <source>
        <dbReference type="SAM" id="Phobius"/>
    </source>
</evidence>
<sequence length="211" mass="22590">MRVFKVIHEKEDTMTDQKPRLSWRVVDFVTAAILAVACGCIFLLWNQPGDLWTKAMDALTPGLGGIAVGIWLIGGVLGGLIIRKPGAALFVELLAACMSAALGSQWGIGAVYSGIVQGLGAELILLIVLYRRFTLPIGILTGMGSALGAFVWEFIAYNHAKGALFNVTYFITTQISGALLAGLLGWFIVRGLAQTGALDRFAAGRERHELV</sequence>
<feature type="transmembrane region" description="Helical" evidence="1">
    <location>
        <begin position="21"/>
        <end position="45"/>
    </location>
</feature>
<keyword evidence="1" id="KW-0812">Transmembrane</keyword>
<keyword evidence="1" id="KW-1133">Transmembrane helix</keyword>
<evidence type="ECO:0000313" key="2">
    <source>
        <dbReference type="EMBL" id="SDT85471.1"/>
    </source>
</evidence>
<dbReference type="PIRSF" id="PIRSF037394">
    <property type="entry name" value="ABC_thiamine-permease_YkoE_prd"/>
    <property type="match status" value="1"/>
</dbReference>
<proteinExistence type="predicted"/>
<feature type="transmembrane region" description="Helical" evidence="1">
    <location>
        <begin position="89"/>
        <end position="108"/>
    </location>
</feature>
<accession>A0ABY0V4M7</accession>
<keyword evidence="1" id="KW-0472">Membrane</keyword>
<keyword evidence="3" id="KW-1185">Reference proteome</keyword>
<dbReference type="Pfam" id="PF09819">
    <property type="entry name" value="ABC_cobalt"/>
    <property type="match status" value="1"/>
</dbReference>
<feature type="transmembrane region" description="Helical" evidence="1">
    <location>
        <begin position="114"/>
        <end position="130"/>
    </location>
</feature>
<dbReference type="InterPro" id="IPR017195">
    <property type="entry name" value="ABC_thiamin-permease_prd"/>
</dbReference>
<dbReference type="EMBL" id="LT629792">
    <property type="protein sequence ID" value="SDT85471.1"/>
    <property type="molecule type" value="Genomic_DNA"/>
</dbReference>
<evidence type="ECO:0000313" key="3">
    <source>
        <dbReference type="Proteomes" id="UP000198976"/>
    </source>
</evidence>
<gene>
    <name evidence="2" type="ORF">SAMN04489714_0061</name>
</gene>
<feature type="transmembrane region" description="Helical" evidence="1">
    <location>
        <begin position="65"/>
        <end position="82"/>
    </location>
</feature>
<reference evidence="2 3" key="1">
    <citation type="submission" date="2016-10" db="EMBL/GenBank/DDBJ databases">
        <authorList>
            <person name="Varghese N."/>
            <person name="Submissions S."/>
        </authorList>
    </citation>
    <scope>NUCLEOTIDE SEQUENCE [LARGE SCALE GENOMIC DNA]</scope>
    <source>
        <strain evidence="2 3">DSM 9169</strain>
    </source>
</reference>
<protein>
    <submittedName>
        <fullName evidence="2">Energy-coupling factor transport system substrate-specific component</fullName>
    </submittedName>
</protein>